<name>A0A1J5PPZ9_9ZZZZ</name>
<sequence>MRFLSAKQIGRKHGLSYQKVNAILTAKGLIDETTKKPSPASVEDGLTKICTVKSQFNLKMLDFVAWDYKKVKIFFPICNKKNEEDKPKVNQYRSIDPLDEICDVFSKFGDILDITDRTPVKGLTQDAVDAVLQSIFYDPHFIGGSKFLHRPMFKADAELIKKISLALAIELHKEAEKVNSVEAEANLNELEVILNRILQNAL</sequence>
<evidence type="ECO:0000313" key="1">
    <source>
        <dbReference type="EMBL" id="OIQ73662.1"/>
    </source>
</evidence>
<protein>
    <submittedName>
        <fullName evidence="1">Uncharacterized protein</fullName>
    </submittedName>
</protein>
<gene>
    <name evidence="1" type="ORF">GALL_446980</name>
</gene>
<comment type="caution">
    <text evidence="1">The sequence shown here is derived from an EMBL/GenBank/DDBJ whole genome shotgun (WGS) entry which is preliminary data.</text>
</comment>
<dbReference type="EMBL" id="MLJW01002787">
    <property type="protein sequence ID" value="OIQ73662.1"/>
    <property type="molecule type" value="Genomic_DNA"/>
</dbReference>
<proteinExistence type="predicted"/>
<reference evidence="1" key="1">
    <citation type="submission" date="2016-10" db="EMBL/GenBank/DDBJ databases">
        <title>Sequence of Gallionella enrichment culture.</title>
        <authorList>
            <person name="Poehlein A."/>
            <person name="Muehling M."/>
            <person name="Daniel R."/>
        </authorList>
    </citation>
    <scope>NUCLEOTIDE SEQUENCE</scope>
</reference>
<dbReference type="AlphaFoldDB" id="A0A1J5PPZ9"/>
<organism evidence="1">
    <name type="scientific">mine drainage metagenome</name>
    <dbReference type="NCBI Taxonomy" id="410659"/>
    <lineage>
        <taxon>unclassified sequences</taxon>
        <taxon>metagenomes</taxon>
        <taxon>ecological metagenomes</taxon>
    </lineage>
</organism>
<accession>A0A1J5PPZ9</accession>